<dbReference type="Proteomes" id="UP000265566">
    <property type="component" value="Chromosome 6"/>
</dbReference>
<name>A0A396HJ59_MEDTR</name>
<dbReference type="EMBL" id="PSQE01000006">
    <property type="protein sequence ID" value="RHN52551.1"/>
    <property type="molecule type" value="Genomic_DNA"/>
</dbReference>
<comment type="caution">
    <text evidence="1">The sequence shown here is derived from an EMBL/GenBank/DDBJ whole genome shotgun (WGS) entry which is preliminary data.</text>
</comment>
<accession>A0A396HJ59</accession>
<gene>
    <name evidence="1" type="ORF">MtrunA17_Chr6g0481771</name>
</gene>
<sequence length="95" mass="11648">MNVTWHDTDFTFPRLDDTRTVWSYQSSFGLSVECCFNSYHIMLRNPFSNTNNKIQLSFNRFHNSSSSKRRRNINNRSIRFRFSFRFRNRIENRKP</sequence>
<proteinExistence type="predicted"/>
<evidence type="ECO:0000313" key="1">
    <source>
        <dbReference type="EMBL" id="RHN52551.1"/>
    </source>
</evidence>
<dbReference type="AlphaFoldDB" id="A0A396HJ59"/>
<dbReference type="Gramene" id="rna37241">
    <property type="protein sequence ID" value="RHN52551.1"/>
    <property type="gene ID" value="gene37241"/>
</dbReference>
<reference evidence="1" key="1">
    <citation type="journal article" date="2018" name="Nat. Plants">
        <title>Whole-genome landscape of Medicago truncatula symbiotic genes.</title>
        <authorList>
            <person name="Pecrix Y."/>
            <person name="Gamas P."/>
            <person name="Carrere S."/>
        </authorList>
    </citation>
    <scope>NUCLEOTIDE SEQUENCE</scope>
    <source>
        <tissue evidence="1">Leaves</tissue>
    </source>
</reference>
<organism evidence="1">
    <name type="scientific">Medicago truncatula</name>
    <name type="common">Barrel medic</name>
    <name type="synonym">Medicago tribuloides</name>
    <dbReference type="NCBI Taxonomy" id="3880"/>
    <lineage>
        <taxon>Eukaryota</taxon>
        <taxon>Viridiplantae</taxon>
        <taxon>Streptophyta</taxon>
        <taxon>Embryophyta</taxon>
        <taxon>Tracheophyta</taxon>
        <taxon>Spermatophyta</taxon>
        <taxon>Magnoliopsida</taxon>
        <taxon>eudicotyledons</taxon>
        <taxon>Gunneridae</taxon>
        <taxon>Pentapetalae</taxon>
        <taxon>rosids</taxon>
        <taxon>fabids</taxon>
        <taxon>Fabales</taxon>
        <taxon>Fabaceae</taxon>
        <taxon>Papilionoideae</taxon>
        <taxon>50 kb inversion clade</taxon>
        <taxon>NPAAA clade</taxon>
        <taxon>Hologalegina</taxon>
        <taxon>IRL clade</taxon>
        <taxon>Trifolieae</taxon>
        <taxon>Medicago</taxon>
    </lineage>
</organism>
<protein>
    <submittedName>
        <fullName evidence="1">Uncharacterized protein</fullName>
    </submittedName>
</protein>